<dbReference type="InterPro" id="IPR036397">
    <property type="entry name" value="RNaseH_sf"/>
</dbReference>
<proteinExistence type="predicted"/>
<dbReference type="Proteomes" id="UP000789901">
    <property type="component" value="Unassembled WGS sequence"/>
</dbReference>
<dbReference type="InterPro" id="IPR012337">
    <property type="entry name" value="RNaseH-like_sf"/>
</dbReference>
<dbReference type="Gene3D" id="3.30.420.10">
    <property type="entry name" value="Ribonuclease H-like superfamily/Ribonuclease H"/>
    <property type="match status" value="1"/>
</dbReference>
<accession>A0ABN7VIY8</accession>
<name>A0ABN7VIY8_GIGMA</name>
<evidence type="ECO:0000313" key="2">
    <source>
        <dbReference type="Proteomes" id="UP000789901"/>
    </source>
</evidence>
<gene>
    <name evidence="1" type="ORF">GMARGA_LOCUS18590</name>
</gene>
<comment type="caution">
    <text evidence="1">The sequence shown here is derived from an EMBL/GenBank/DDBJ whole genome shotgun (WGS) entry which is preliminary data.</text>
</comment>
<protein>
    <submittedName>
        <fullName evidence="1">8386_t:CDS:1</fullName>
    </submittedName>
</protein>
<dbReference type="EMBL" id="CAJVQB010014962">
    <property type="protein sequence ID" value="CAG8771675.1"/>
    <property type="molecule type" value="Genomic_DNA"/>
</dbReference>
<organism evidence="1 2">
    <name type="scientific">Gigaspora margarita</name>
    <dbReference type="NCBI Taxonomy" id="4874"/>
    <lineage>
        <taxon>Eukaryota</taxon>
        <taxon>Fungi</taxon>
        <taxon>Fungi incertae sedis</taxon>
        <taxon>Mucoromycota</taxon>
        <taxon>Glomeromycotina</taxon>
        <taxon>Glomeromycetes</taxon>
        <taxon>Diversisporales</taxon>
        <taxon>Gigasporaceae</taxon>
        <taxon>Gigaspora</taxon>
    </lineage>
</organism>
<reference evidence="1 2" key="1">
    <citation type="submission" date="2021-06" db="EMBL/GenBank/DDBJ databases">
        <authorList>
            <person name="Kallberg Y."/>
            <person name="Tangrot J."/>
            <person name="Rosling A."/>
        </authorList>
    </citation>
    <scope>NUCLEOTIDE SEQUENCE [LARGE SCALE GENOMIC DNA]</scope>
    <source>
        <strain evidence="1 2">120-4 pot B 10/14</strain>
    </source>
</reference>
<dbReference type="SUPFAM" id="SSF53098">
    <property type="entry name" value="Ribonuclease H-like"/>
    <property type="match status" value="1"/>
</dbReference>
<keyword evidence="2" id="KW-1185">Reference proteome</keyword>
<evidence type="ECO:0000313" key="1">
    <source>
        <dbReference type="EMBL" id="CAG8771675.1"/>
    </source>
</evidence>
<sequence length="211" mass="24415">MNQREKTKIVQNTQKRAQESYCKDLLKNNKNSKDLYKIESFKRKLILQAELNEELKEAILVALNRNSNCQQRRLQFYTNGLLQKKNKDDNSIAVMGTAAVQENKKEEVALKEILAYITSWASLSKAELLVIWLAVLIFTSRAEVIVKTDSAILITNIKSTKHIAISRLWLKQKNVDLLVLIRKTVAIKEIKLSLIEVKEHSNNRWIIRQIS</sequence>